<evidence type="ECO:0000313" key="2">
    <source>
        <dbReference type="Proteomes" id="UP000265703"/>
    </source>
</evidence>
<gene>
    <name evidence="1" type="ORF">C1645_838697</name>
</gene>
<evidence type="ECO:0000313" key="1">
    <source>
        <dbReference type="EMBL" id="RIA80440.1"/>
    </source>
</evidence>
<proteinExistence type="predicted"/>
<accession>A0A397S1Y0</accession>
<organism evidence="1 2">
    <name type="scientific">Glomus cerebriforme</name>
    <dbReference type="NCBI Taxonomy" id="658196"/>
    <lineage>
        <taxon>Eukaryota</taxon>
        <taxon>Fungi</taxon>
        <taxon>Fungi incertae sedis</taxon>
        <taxon>Mucoromycota</taxon>
        <taxon>Glomeromycotina</taxon>
        <taxon>Glomeromycetes</taxon>
        <taxon>Glomerales</taxon>
        <taxon>Glomeraceae</taxon>
        <taxon>Glomus</taxon>
    </lineage>
</organism>
<protein>
    <submittedName>
        <fullName evidence="1">Uncharacterized protein</fullName>
    </submittedName>
</protein>
<comment type="caution">
    <text evidence="1">The sequence shown here is derived from an EMBL/GenBank/DDBJ whole genome shotgun (WGS) entry which is preliminary data.</text>
</comment>
<dbReference type="AlphaFoldDB" id="A0A397S1Y0"/>
<dbReference type="EMBL" id="QKYT01000968">
    <property type="protein sequence ID" value="RIA80440.1"/>
    <property type="molecule type" value="Genomic_DNA"/>
</dbReference>
<name>A0A397S1Y0_9GLOM</name>
<keyword evidence="2" id="KW-1185">Reference proteome</keyword>
<reference evidence="1 2" key="1">
    <citation type="submission" date="2018-06" db="EMBL/GenBank/DDBJ databases">
        <title>Comparative genomics reveals the genomic features of Rhizophagus irregularis, R. cerebriforme, R. diaphanum and Gigaspora rosea, and their symbiotic lifestyle signature.</title>
        <authorList>
            <person name="Morin E."/>
            <person name="San Clemente H."/>
            <person name="Chen E.C.H."/>
            <person name="De La Providencia I."/>
            <person name="Hainaut M."/>
            <person name="Kuo A."/>
            <person name="Kohler A."/>
            <person name="Murat C."/>
            <person name="Tang N."/>
            <person name="Roy S."/>
            <person name="Loubradou J."/>
            <person name="Henrissat B."/>
            <person name="Grigoriev I.V."/>
            <person name="Corradi N."/>
            <person name="Roux C."/>
            <person name="Martin F.M."/>
        </authorList>
    </citation>
    <scope>NUCLEOTIDE SEQUENCE [LARGE SCALE GENOMIC DNA]</scope>
    <source>
        <strain evidence="1 2">DAOM 227022</strain>
    </source>
</reference>
<dbReference type="Proteomes" id="UP000265703">
    <property type="component" value="Unassembled WGS sequence"/>
</dbReference>
<sequence length="60" mass="7016">MKNLQCKNGPGCKTINKPIIVHKQIADIKERKFELFFADKANNEANFLYSSFTKWEIQIL</sequence>